<evidence type="ECO:0000256" key="11">
    <source>
        <dbReference type="ARBA" id="ARBA00031401"/>
    </source>
</evidence>
<evidence type="ECO:0000256" key="1">
    <source>
        <dbReference type="ARBA" id="ARBA00002536"/>
    </source>
</evidence>
<sequence length="141" mass="15586">MKSQIGIWWLLTGFFLIVSVAYTVWSIVDPNHGRVEWIGTITLLFAAFMCALIGFFISLAHKGQKGVDLLEDRLDGEIDDADPEIGHFAPWSWWPIVLAAAPAVGVLSLATAHFLIPVAIGLLVVGLVGWVYEFYRGNFAR</sequence>
<evidence type="ECO:0000313" key="14">
    <source>
        <dbReference type="EMBL" id="RCK61261.1"/>
    </source>
</evidence>
<name>A0A367Y8D2_9MICO</name>
<feature type="transmembrane region" description="Helical" evidence="13">
    <location>
        <begin position="7"/>
        <end position="25"/>
    </location>
</feature>
<evidence type="ECO:0000256" key="6">
    <source>
        <dbReference type="ARBA" id="ARBA00022692"/>
    </source>
</evidence>
<comment type="catalytic activity">
    <reaction evidence="12">
        <text>4 Fe(II)-[cytochrome c] + O2 + 8 H(+)(in) = 4 Fe(III)-[cytochrome c] + 2 H2O + 4 H(+)(out)</text>
        <dbReference type="Rhea" id="RHEA:11436"/>
        <dbReference type="Rhea" id="RHEA-COMP:10350"/>
        <dbReference type="Rhea" id="RHEA-COMP:14399"/>
        <dbReference type="ChEBI" id="CHEBI:15377"/>
        <dbReference type="ChEBI" id="CHEBI:15378"/>
        <dbReference type="ChEBI" id="CHEBI:15379"/>
        <dbReference type="ChEBI" id="CHEBI:29033"/>
        <dbReference type="ChEBI" id="CHEBI:29034"/>
        <dbReference type="EC" id="7.1.1.9"/>
    </reaction>
</comment>
<protein>
    <recommendedName>
        <fullName evidence="4">cytochrome-c oxidase</fullName>
        <ecNumber evidence="4">7.1.1.9</ecNumber>
    </recommendedName>
    <alternativeName>
        <fullName evidence="11">Cytochrome aa3 subunit 4</fullName>
    </alternativeName>
    <alternativeName>
        <fullName evidence="10">Cytochrome c oxidase polypeptide IV</fullName>
    </alternativeName>
</protein>
<comment type="subcellular location">
    <subcellularLocation>
        <location evidence="2">Cell membrane</location>
        <topology evidence="2">Multi-pass membrane protein</topology>
    </subcellularLocation>
</comment>
<evidence type="ECO:0000256" key="7">
    <source>
        <dbReference type="ARBA" id="ARBA00022967"/>
    </source>
</evidence>
<gene>
    <name evidence="14" type="ORF">DTO57_00995</name>
</gene>
<dbReference type="EMBL" id="QORO01000001">
    <property type="protein sequence ID" value="RCK61261.1"/>
    <property type="molecule type" value="Genomic_DNA"/>
</dbReference>
<evidence type="ECO:0000256" key="10">
    <source>
        <dbReference type="ARBA" id="ARBA00031366"/>
    </source>
</evidence>
<dbReference type="Pfam" id="PF12270">
    <property type="entry name" value="Cyt_c_ox_IV"/>
    <property type="match status" value="1"/>
</dbReference>
<feature type="transmembrane region" description="Helical" evidence="13">
    <location>
        <begin position="37"/>
        <end position="60"/>
    </location>
</feature>
<dbReference type="GO" id="GO:0005886">
    <property type="term" value="C:plasma membrane"/>
    <property type="evidence" value="ECO:0007669"/>
    <property type="project" value="UniProtKB-SubCell"/>
</dbReference>
<evidence type="ECO:0000256" key="3">
    <source>
        <dbReference type="ARBA" id="ARBA00006870"/>
    </source>
</evidence>
<keyword evidence="7" id="KW-1278">Translocase</keyword>
<keyword evidence="5" id="KW-1003">Cell membrane</keyword>
<evidence type="ECO:0000256" key="2">
    <source>
        <dbReference type="ARBA" id="ARBA00004651"/>
    </source>
</evidence>
<keyword evidence="6 13" id="KW-0812">Transmembrane</keyword>
<dbReference type="InterPro" id="IPR021050">
    <property type="entry name" value="Cyt_c_oxidase_su4_actinobac"/>
</dbReference>
<keyword evidence="9 13" id="KW-0472">Membrane</keyword>
<evidence type="ECO:0000256" key="13">
    <source>
        <dbReference type="SAM" id="Phobius"/>
    </source>
</evidence>
<evidence type="ECO:0000313" key="15">
    <source>
        <dbReference type="Proteomes" id="UP000253508"/>
    </source>
</evidence>
<feature type="transmembrane region" description="Helical" evidence="13">
    <location>
        <begin position="116"/>
        <end position="135"/>
    </location>
</feature>
<evidence type="ECO:0000256" key="4">
    <source>
        <dbReference type="ARBA" id="ARBA00012949"/>
    </source>
</evidence>
<comment type="caution">
    <text evidence="14">The sequence shown here is derived from an EMBL/GenBank/DDBJ whole genome shotgun (WGS) entry which is preliminary data.</text>
</comment>
<comment type="function">
    <text evidence="1">Part of cytochrome c oxidase, its function is unknown.</text>
</comment>
<dbReference type="RefSeq" id="WP_114116369.1">
    <property type="nucleotide sequence ID" value="NZ_BMHU01000001.1"/>
</dbReference>
<keyword evidence="8 13" id="KW-1133">Transmembrane helix</keyword>
<evidence type="ECO:0000256" key="12">
    <source>
        <dbReference type="ARBA" id="ARBA00047816"/>
    </source>
</evidence>
<evidence type="ECO:0000256" key="8">
    <source>
        <dbReference type="ARBA" id="ARBA00022989"/>
    </source>
</evidence>
<dbReference type="GO" id="GO:0022900">
    <property type="term" value="P:electron transport chain"/>
    <property type="evidence" value="ECO:0007669"/>
    <property type="project" value="InterPro"/>
</dbReference>
<evidence type="ECO:0000256" key="9">
    <source>
        <dbReference type="ARBA" id="ARBA00023136"/>
    </source>
</evidence>
<dbReference type="Proteomes" id="UP000253508">
    <property type="component" value="Unassembled WGS sequence"/>
</dbReference>
<proteinExistence type="inferred from homology"/>
<dbReference type="AlphaFoldDB" id="A0A367Y8D2"/>
<organism evidence="14 15">
    <name type="scientific">Microbacterium sorbitolivorans</name>
    <dbReference type="NCBI Taxonomy" id="1867410"/>
    <lineage>
        <taxon>Bacteria</taxon>
        <taxon>Bacillati</taxon>
        <taxon>Actinomycetota</taxon>
        <taxon>Actinomycetes</taxon>
        <taxon>Micrococcales</taxon>
        <taxon>Microbacteriaceae</taxon>
        <taxon>Microbacterium</taxon>
    </lineage>
</organism>
<accession>A0A367Y8D2</accession>
<comment type="similarity">
    <text evidence="3">Belongs to the cytochrome c oxidase bacterial subunit CtaF family.</text>
</comment>
<feature type="transmembrane region" description="Helical" evidence="13">
    <location>
        <begin position="91"/>
        <end position="110"/>
    </location>
</feature>
<dbReference type="OrthoDB" id="5244617at2"/>
<keyword evidence="15" id="KW-1185">Reference proteome</keyword>
<dbReference type="GO" id="GO:0004129">
    <property type="term" value="F:cytochrome-c oxidase activity"/>
    <property type="evidence" value="ECO:0007669"/>
    <property type="project" value="UniProtKB-EC"/>
</dbReference>
<evidence type="ECO:0000256" key="5">
    <source>
        <dbReference type="ARBA" id="ARBA00022475"/>
    </source>
</evidence>
<reference evidence="14 15" key="1">
    <citation type="submission" date="2018-07" db="EMBL/GenBank/DDBJ databases">
        <title>Microbacterium endoborsara sp. nov., a novel actinobacterium isolated from Borszczowia aralocaspica.</title>
        <authorList>
            <person name="An D."/>
        </authorList>
    </citation>
    <scope>NUCLEOTIDE SEQUENCE [LARGE SCALE GENOMIC DNA]</scope>
    <source>
        <strain evidence="14 15">C1.15228</strain>
    </source>
</reference>
<dbReference type="EC" id="7.1.1.9" evidence="4"/>